<evidence type="ECO:0000313" key="6">
    <source>
        <dbReference type="Proteomes" id="UP000076878"/>
    </source>
</evidence>
<protein>
    <submittedName>
        <fullName evidence="5">CBS domain-containing protein</fullName>
    </submittedName>
</protein>
<evidence type="ECO:0000256" key="2">
    <source>
        <dbReference type="PROSITE-ProRule" id="PRU00703"/>
    </source>
</evidence>
<proteinExistence type="predicted"/>
<dbReference type="InterPro" id="IPR051462">
    <property type="entry name" value="CBS_domain-containing"/>
</dbReference>
<dbReference type="SUPFAM" id="SSF54631">
    <property type="entry name" value="CBS-domain pair"/>
    <property type="match status" value="1"/>
</dbReference>
<accession>A0A143YUW6</accession>
<dbReference type="InterPro" id="IPR048125">
    <property type="entry name" value="CBS_CbpB"/>
</dbReference>
<reference evidence="5 7" key="2">
    <citation type="submission" date="2016-10" db="EMBL/GenBank/DDBJ databases">
        <authorList>
            <person name="Varghese N."/>
            <person name="Submissions S."/>
        </authorList>
    </citation>
    <scope>NUCLEOTIDE SEQUENCE [LARGE SCALE GENOMIC DNA]</scope>
    <source>
        <strain evidence="5 7">DSM 22150</strain>
    </source>
</reference>
<dbReference type="PROSITE" id="PS51371">
    <property type="entry name" value="CBS"/>
    <property type="match status" value="1"/>
</dbReference>
<dbReference type="Proteomes" id="UP000076878">
    <property type="component" value="Unassembled WGS sequence"/>
</dbReference>
<dbReference type="PANTHER" id="PTHR48108:SF26">
    <property type="entry name" value="CBS DOMAIN-CONTAINING PROTEIN DDB_G0289609"/>
    <property type="match status" value="1"/>
</dbReference>
<evidence type="ECO:0000256" key="1">
    <source>
        <dbReference type="ARBA" id="ARBA00022737"/>
    </source>
</evidence>
<dbReference type="InterPro" id="IPR000644">
    <property type="entry name" value="CBS_dom"/>
</dbReference>
<dbReference type="EMBL" id="FJNB01000010">
    <property type="protein sequence ID" value="CZQ97987.1"/>
    <property type="molecule type" value="Genomic_DNA"/>
</dbReference>
<dbReference type="Proteomes" id="UP000199280">
    <property type="component" value="Unassembled WGS sequence"/>
</dbReference>
<dbReference type="InterPro" id="IPR046342">
    <property type="entry name" value="CBS_dom_sf"/>
</dbReference>
<gene>
    <name evidence="5" type="ORF">SAMN05216375_10934</name>
    <name evidence="4" type="ORF">TR210_1523</name>
</gene>
<keyword evidence="7" id="KW-1185">Reference proteome</keyword>
<dbReference type="Pfam" id="PF00571">
    <property type="entry name" value="CBS"/>
    <property type="match status" value="1"/>
</dbReference>
<evidence type="ECO:0000313" key="7">
    <source>
        <dbReference type="Proteomes" id="UP000199280"/>
    </source>
</evidence>
<keyword evidence="2" id="KW-0129">CBS domain</keyword>
<dbReference type="EMBL" id="FNYT01000009">
    <property type="protein sequence ID" value="SEJ19177.1"/>
    <property type="molecule type" value="Genomic_DNA"/>
</dbReference>
<feature type="domain" description="CBS" evidence="3">
    <location>
        <begin position="20"/>
        <end position="78"/>
    </location>
</feature>
<keyword evidence="1" id="KW-0677">Repeat</keyword>
<dbReference type="RefSeq" id="WP_068622929.1">
    <property type="nucleotide sequence ID" value="NZ_FJNB01000010.1"/>
</dbReference>
<sequence>MISSEVAGLLLDNDACGELMIHAENVANVHCSNNLNHAFLVLSQVKYSVIPVLDSKSRIKGLISIPMIIKAITEIDAIRYDRLETITVEEVMDKTVQTIRPWTDLEDILNDLIDHNFLCVTEDDGTFIGIITRKEILTRVNHLAHSIHRIYKLEKIAEKEEVAAKK</sequence>
<dbReference type="OrthoDB" id="2375431at2"/>
<name>A0A143YUW6_9LACT</name>
<dbReference type="AlphaFoldDB" id="A0A143YUW6"/>
<evidence type="ECO:0000259" key="3">
    <source>
        <dbReference type="PROSITE" id="PS51371"/>
    </source>
</evidence>
<dbReference type="CDD" id="cd04643">
    <property type="entry name" value="CBS_pair_bac"/>
    <property type="match status" value="1"/>
</dbReference>
<dbReference type="STRING" id="640938.TR210_1523"/>
<evidence type="ECO:0000313" key="4">
    <source>
        <dbReference type="EMBL" id="CZQ97987.1"/>
    </source>
</evidence>
<organism evidence="4 6">
    <name type="scientific">Trichococcus ilyis</name>
    <dbReference type="NCBI Taxonomy" id="640938"/>
    <lineage>
        <taxon>Bacteria</taxon>
        <taxon>Bacillati</taxon>
        <taxon>Bacillota</taxon>
        <taxon>Bacilli</taxon>
        <taxon>Lactobacillales</taxon>
        <taxon>Carnobacteriaceae</taxon>
        <taxon>Trichococcus</taxon>
    </lineage>
</organism>
<dbReference type="NCBIfam" id="NF041630">
    <property type="entry name" value="CBS_CbpB"/>
    <property type="match status" value="1"/>
</dbReference>
<reference evidence="4 6" key="1">
    <citation type="submission" date="2016-02" db="EMBL/GenBank/DDBJ databases">
        <authorList>
            <person name="Wen L."/>
            <person name="He K."/>
            <person name="Yang H."/>
        </authorList>
    </citation>
    <scope>NUCLEOTIDE SEQUENCE [LARGE SCALE GENOMIC DNA]</scope>
    <source>
        <strain evidence="4">Trichococcus_R210</strain>
    </source>
</reference>
<dbReference type="Gene3D" id="3.10.580.10">
    <property type="entry name" value="CBS-domain"/>
    <property type="match status" value="1"/>
</dbReference>
<dbReference type="PANTHER" id="PTHR48108">
    <property type="entry name" value="CBS DOMAIN-CONTAINING PROTEIN CBSX2, CHLOROPLASTIC"/>
    <property type="match status" value="1"/>
</dbReference>
<evidence type="ECO:0000313" key="5">
    <source>
        <dbReference type="EMBL" id="SEJ19177.1"/>
    </source>
</evidence>